<keyword evidence="2" id="KW-1185">Reference proteome</keyword>
<sequence length="639" mass="70034">MAYVVRRCDPELIAPASHTSRKTKLLSDLDAIPRPHTSLAFFYRGAEAGVDPAVVIRHAVGKALVHYYPLAGRLREIEEGRKLVVDCTGEGLLFVQAEADVQLADLEAAGLRPPLPCWDQLLCDVEGSSGVLNCPLVLIQVTRLSCGGFVFALRFNHTMCDGIGIAQFLNAVAEHARGLPSPTTMPTWARELLLQARHPHIQPLPSSFPWLEFDDLLPPPPHVEDIVTRCFTFSASDVSVIKQSIRVPATTFEALTAFLWRARAAALELSPGEDAPLGIAVNFRSAAGMSLPAGYYGNASIPSAVVVKAATLHHGSLGDAVELVRLAKAAVTTQYVHSTLHRRWLMPLNMFLISDARRLGFDHVDFGWGKPVFAGPVDALFGVSFLIAAKDRHGEAAIAVPVALPRLAMDRIAAPDLAPRSLLQNKEKNQFKIKGKDQPLSPTSLPSLSLSLICRRQPVALVQPRWEQLRQPQPFRPPLPGRARWTCRRVLHGGFQLRPPHAQAFPRCPPPPSYVVLDADDLDVAMLCPARRHLSLPRGRPPLMNVRLAVLFRKSRSSSTPQRMLPSLRLLSVVDHTAATPFLAVSTTLPCGSSPSSTTLPRPRSWLCRPRLPASPLRGRHFFLILDICFAVCPSKYTA</sequence>
<reference evidence="1" key="1">
    <citation type="submission" date="2021-05" db="EMBL/GenBank/DDBJ databases">
        <authorList>
            <person name="Scholz U."/>
            <person name="Mascher M."/>
            <person name="Fiebig A."/>
        </authorList>
    </citation>
    <scope>NUCLEOTIDE SEQUENCE [LARGE SCALE GENOMIC DNA]</scope>
</reference>
<evidence type="ECO:0000313" key="2">
    <source>
        <dbReference type="Proteomes" id="UP001732700"/>
    </source>
</evidence>
<accession>A0ACD5YZC5</accession>
<proteinExistence type="predicted"/>
<name>A0ACD5YZC5_AVESA</name>
<organism evidence="1 2">
    <name type="scientific">Avena sativa</name>
    <name type="common">Oat</name>
    <dbReference type="NCBI Taxonomy" id="4498"/>
    <lineage>
        <taxon>Eukaryota</taxon>
        <taxon>Viridiplantae</taxon>
        <taxon>Streptophyta</taxon>
        <taxon>Embryophyta</taxon>
        <taxon>Tracheophyta</taxon>
        <taxon>Spermatophyta</taxon>
        <taxon>Magnoliopsida</taxon>
        <taxon>Liliopsida</taxon>
        <taxon>Poales</taxon>
        <taxon>Poaceae</taxon>
        <taxon>BOP clade</taxon>
        <taxon>Pooideae</taxon>
        <taxon>Poodae</taxon>
        <taxon>Poeae</taxon>
        <taxon>Poeae Chloroplast Group 1 (Aveneae type)</taxon>
        <taxon>Aveninae</taxon>
        <taxon>Avena</taxon>
    </lineage>
</organism>
<dbReference type="Proteomes" id="UP001732700">
    <property type="component" value="Chromosome 6A"/>
</dbReference>
<evidence type="ECO:0000313" key="1">
    <source>
        <dbReference type="EnsemblPlants" id="AVESA.00010b.r2.6AG1068670.1.CDS"/>
    </source>
</evidence>
<reference evidence="1" key="2">
    <citation type="submission" date="2025-09" db="UniProtKB">
        <authorList>
            <consortium name="EnsemblPlants"/>
        </authorList>
    </citation>
    <scope>IDENTIFICATION</scope>
</reference>
<dbReference type="EnsemblPlants" id="AVESA.00010b.r2.6AG1068670.1">
    <property type="protein sequence ID" value="AVESA.00010b.r2.6AG1068670.1.CDS"/>
    <property type="gene ID" value="AVESA.00010b.r2.6AG1068670"/>
</dbReference>
<protein>
    <submittedName>
        <fullName evidence="1">Uncharacterized protein</fullName>
    </submittedName>
</protein>